<dbReference type="Pfam" id="PF12796">
    <property type="entry name" value="Ank_2"/>
    <property type="match status" value="1"/>
</dbReference>
<dbReference type="PRINTS" id="PR01768">
    <property type="entry name" value="TRPVRECEPTOR"/>
</dbReference>
<dbReference type="InterPro" id="IPR005821">
    <property type="entry name" value="Ion_trans_dom"/>
</dbReference>
<keyword evidence="8" id="KW-0106">Calcium</keyword>
<evidence type="ECO:0000256" key="7">
    <source>
        <dbReference type="ARBA" id="ARBA00022737"/>
    </source>
</evidence>
<dbReference type="PROSITE" id="PS50088">
    <property type="entry name" value="ANK_REPEAT"/>
    <property type="match status" value="1"/>
</dbReference>
<feature type="transmembrane region" description="Helical" evidence="16">
    <location>
        <begin position="379"/>
        <end position="398"/>
    </location>
</feature>
<feature type="repeat" description="ANK" evidence="15">
    <location>
        <begin position="147"/>
        <end position="179"/>
    </location>
</feature>
<evidence type="ECO:0000256" key="12">
    <source>
        <dbReference type="ARBA" id="ARBA00023136"/>
    </source>
</evidence>
<keyword evidence="12 16" id="KW-0472">Membrane</keyword>
<dbReference type="PANTHER" id="PTHR10582:SF5">
    <property type="entry name" value="TRANSIENT RECEPTOR POTENTIAL CATION CHANNEL SUBFAMILY V MEMBER 2"/>
    <property type="match status" value="1"/>
</dbReference>
<dbReference type="GO" id="GO:0098703">
    <property type="term" value="P:calcium ion import across plasma membrane"/>
    <property type="evidence" value="ECO:0007669"/>
    <property type="project" value="TreeGrafter"/>
</dbReference>
<evidence type="ECO:0000256" key="2">
    <source>
        <dbReference type="ARBA" id="ARBA00022448"/>
    </source>
</evidence>
<protein>
    <submittedName>
        <fullName evidence="18">Transient receptor potential cation channel, subfamily V, member 1</fullName>
    </submittedName>
</protein>
<evidence type="ECO:0000256" key="10">
    <source>
        <dbReference type="ARBA" id="ARBA00023043"/>
    </source>
</evidence>
<evidence type="ECO:0000256" key="3">
    <source>
        <dbReference type="ARBA" id="ARBA00022475"/>
    </source>
</evidence>
<reference evidence="18" key="3">
    <citation type="submission" date="2025-09" db="UniProtKB">
        <authorList>
            <consortium name="Ensembl"/>
        </authorList>
    </citation>
    <scope>IDENTIFICATION</scope>
</reference>
<keyword evidence="13" id="KW-0407">Ion channel</keyword>
<reference evidence="18" key="1">
    <citation type="submission" date="2014-08" db="EMBL/GenBank/DDBJ databases">
        <authorList>
            <person name="Senf B."/>
            <person name="Petzold A."/>
            <person name="Downie B.R."/>
            <person name="Koch P."/>
            <person name="Platzer M."/>
        </authorList>
    </citation>
    <scope>NUCLEOTIDE SEQUENCE [LARGE SCALE GENOMIC DNA]</scope>
    <source>
        <strain evidence="18">GRZ</strain>
    </source>
</reference>
<name>A0A8C6MFJ5_NOTFU</name>
<evidence type="ECO:0000256" key="4">
    <source>
        <dbReference type="ARBA" id="ARBA00022568"/>
    </source>
</evidence>
<proteinExistence type="predicted"/>
<dbReference type="PROSITE" id="PS50297">
    <property type="entry name" value="ANK_REP_REGION"/>
    <property type="match status" value="1"/>
</dbReference>
<dbReference type="PANTHER" id="PTHR10582">
    <property type="entry name" value="TRANSIENT RECEPTOR POTENTIAL ION CHANNEL PROTEIN"/>
    <property type="match status" value="1"/>
</dbReference>
<keyword evidence="2" id="KW-0813">Transport</keyword>
<keyword evidence="5" id="KW-0107">Calcium channel</keyword>
<dbReference type="InterPro" id="IPR024862">
    <property type="entry name" value="TRPV"/>
</dbReference>
<keyword evidence="7" id="KW-0677">Repeat</keyword>
<evidence type="ECO:0000313" key="19">
    <source>
        <dbReference type="Proteomes" id="UP000694548"/>
    </source>
</evidence>
<keyword evidence="11" id="KW-0406">Ion transport</keyword>
<evidence type="ECO:0000256" key="6">
    <source>
        <dbReference type="ARBA" id="ARBA00022692"/>
    </source>
</evidence>
<keyword evidence="9 16" id="KW-1133">Transmembrane helix</keyword>
<dbReference type="Pfam" id="PF00520">
    <property type="entry name" value="Ion_trans"/>
    <property type="match status" value="1"/>
</dbReference>
<keyword evidence="4" id="KW-0109">Calcium transport</keyword>
<reference evidence="18" key="2">
    <citation type="submission" date="2025-08" db="UniProtKB">
        <authorList>
            <consortium name="Ensembl"/>
        </authorList>
    </citation>
    <scope>IDENTIFICATION</scope>
</reference>
<feature type="transmembrane region" description="Helical" evidence="16">
    <location>
        <begin position="456"/>
        <end position="475"/>
    </location>
</feature>
<dbReference type="InterPro" id="IPR002110">
    <property type="entry name" value="Ankyrin_rpt"/>
</dbReference>
<dbReference type="SUPFAM" id="SSF48403">
    <property type="entry name" value="Ankyrin repeat"/>
    <property type="match status" value="1"/>
</dbReference>
<evidence type="ECO:0000256" key="16">
    <source>
        <dbReference type="SAM" id="Phobius"/>
    </source>
</evidence>
<organism evidence="18 19">
    <name type="scientific">Nothobranchius furzeri</name>
    <name type="common">Turquoise killifish</name>
    <dbReference type="NCBI Taxonomy" id="105023"/>
    <lineage>
        <taxon>Eukaryota</taxon>
        <taxon>Metazoa</taxon>
        <taxon>Chordata</taxon>
        <taxon>Craniata</taxon>
        <taxon>Vertebrata</taxon>
        <taxon>Euteleostomi</taxon>
        <taxon>Actinopterygii</taxon>
        <taxon>Neopterygii</taxon>
        <taxon>Teleostei</taxon>
        <taxon>Neoteleostei</taxon>
        <taxon>Acanthomorphata</taxon>
        <taxon>Ovalentaria</taxon>
        <taxon>Atherinomorphae</taxon>
        <taxon>Cyprinodontiformes</taxon>
        <taxon>Nothobranchiidae</taxon>
        <taxon>Nothobranchius</taxon>
    </lineage>
</organism>
<keyword evidence="6 16" id="KW-0812">Transmembrane</keyword>
<feature type="transmembrane region" description="Helical" evidence="16">
    <location>
        <begin position="425"/>
        <end position="450"/>
    </location>
</feature>
<keyword evidence="3" id="KW-1003">Cell membrane</keyword>
<dbReference type="InterPro" id="IPR036770">
    <property type="entry name" value="Ankyrin_rpt-contain_sf"/>
</dbReference>
<dbReference type="Ensembl" id="ENSNFUT00015035068.1">
    <property type="protein sequence ID" value="ENSNFUP00015033561.1"/>
    <property type="gene ID" value="ENSNFUG00015015868.1"/>
</dbReference>
<evidence type="ECO:0000256" key="11">
    <source>
        <dbReference type="ARBA" id="ARBA00023065"/>
    </source>
</evidence>
<keyword evidence="19" id="KW-1185">Reference proteome</keyword>
<dbReference type="GO" id="GO:0005262">
    <property type="term" value="F:calcium channel activity"/>
    <property type="evidence" value="ECO:0007669"/>
    <property type="project" value="UniProtKB-KW"/>
</dbReference>
<dbReference type="FunFam" id="1.25.40.20:FF:000018">
    <property type="entry name" value="Transient receptor potential cation channel subfamily V member 1"/>
    <property type="match status" value="1"/>
</dbReference>
<evidence type="ECO:0000256" key="1">
    <source>
        <dbReference type="ARBA" id="ARBA00004651"/>
    </source>
</evidence>
<feature type="transmembrane region" description="Helical" evidence="16">
    <location>
        <begin position="580"/>
        <end position="604"/>
    </location>
</feature>
<evidence type="ECO:0000256" key="14">
    <source>
        <dbReference type="ARBA" id="ARBA00036634"/>
    </source>
</evidence>
<evidence type="ECO:0000313" key="18">
    <source>
        <dbReference type="Ensembl" id="ENSNFUP00015033561.1"/>
    </source>
</evidence>
<dbReference type="Gene3D" id="1.25.40.20">
    <property type="entry name" value="Ankyrin repeat-containing domain"/>
    <property type="match status" value="1"/>
</dbReference>
<evidence type="ECO:0000256" key="8">
    <source>
        <dbReference type="ARBA" id="ARBA00022837"/>
    </source>
</evidence>
<dbReference type="Proteomes" id="UP000694548">
    <property type="component" value="Chromosome sgr11"/>
</dbReference>
<comment type="catalytic activity">
    <reaction evidence="14">
        <text>Ca(2+)(in) = Ca(2+)(out)</text>
        <dbReference type="Rhea" id="RHEA:29671"/>
        <dbReference type="ChEBI" id="CHEBI:29108"/>
    </reaction>
</comment>
<evidence type="ECO:0000259" key="17">
    <source>
        <dbReference type="Pfam" id="PF00520"/>
    </source>
</evidence>
<accession>A0A8C6MFJ5</accession>
<keyword evidence="10 15" id="KW-0040">ANK repeat</keyword>
<evidence type="ECO:0000256" key="15">
    <source>
        <dbReference type="PROSITE-ProRule" id="PRU00023"/>
    </source>
</evidence>
<evidence type="ECO:0000256" key="13">
    <source>
        <dbReference type="ARBA" id="ARBA00023303"/>
    </source>
</evidence>
<evidence type="ECO:0000256" key="5">
    <source>
        <dbReference type="ARBA" id="ARBA00022673"/>
    </source>
</evidence>
<gene>
    <name evidence="18" type="primary">TRPV2</name>
    <name evidence="18" type="synonym">trpv1</name>
</gene>
<feature type="transmembrane region" description="Helical" evidence="16">
    <location>
        <begin position="496"/>
        <end position="515"/>
    </location>
</feature>
<evidence type="ECO:0000256" key="9">
    <source>
        <dbReference type="ARBA" id="ARBA00022989"/>
    </source>
</evidence>
<feature type="domain" description="Ion transport" evidence="17">
    <location>
        <begin position="441"/>
        <end position="614"/>
    </location>
</feature>
<dbReference type="GeneTree" id="ENSGT00940000158512"/>
<dbReference type="GO" id="GO:0005886">
    <property type="term" value="C:plasma membrane"/>
    <property type="evidence" value="ECO:0007669"/>
    <property type="project" value="UniProtKB-SubCell"/>
</dbReference>
<dbReference type="InterPro" id="IPR008347">
    <property type="entry name" value="TrpV1-4"/>
</dbReference>
<dbReference type="SMART" id="SM00248">
    <property type="entry name" value="ANK"/>
    <property type="match status" value="4"/>
</dbReference>
<comment type="subcellular location">
    <subcellularLocation>
        <location evidence="1">Cell membrane</location>
        <topology evidence="1">Multi-pass membrane protein</topology>
    </subcellularLocation>
</comment>
<sequence length="755" mass="87584">MKKSEMFGFTLETDDRTEEEKARQRGHIMLKLLDPHYSQIKFISRQIRGETPQKQRDSSIYTIERLFEAVASRDVRQLDGLYQYLHQNMKRLSDSLYQSHGKTALMKALLHLKDGKNETIDELIDISERLGDIKEFVNAAFTNSYYKGQTALHIAIERRSIFYVKLLVSKGADVHVKASGKFFQSHDGPYFYFGELPLSLAACTNQPDMVDYLMNNKYQQADAKLTDSQGNTVLHTLVVVADNSKENTEFITDIYDLILKNNAQLHPKVKLEDIENNKGLTPLKLAAKTGKLGLFSHILKREFQEHHTKHLSRKFTEWVYGPVHSSLYDLASIDSFEKNSVLEILTYGTDIPNRHEMLETEPLSRLLDEKWKRFGSKMFLFNFLGYVVYLVVFTAVAYNKKNGAVNWFSHTIVEMKRKRPKMETLLVDGYYEILFFSQGLMFMVSAGLYLWGQPAYLGFLVLVLALSWVNVLYYSRGYKNMGIYSVMIQKMILSDILRFLFVYVVFLFGFSAGTITRKWNLLPHYRETVETMRGLRFIITSDEECVKPSFRSIDYTILQLFKFTIGMGDMEFTQEYQYGAVFYLLLIFYIILTYILLLNMLIALMNRTVEKLTMETTSIWKLQRAGTILDMEKRLPCCLKMRLRSGVEINLGTALGDDRRRCFRVEEVNWNKWNTNLTKINEDPGCCYGMQQPDSGSPSNRPSRGLDMHLCLDRNRGACFVTFLVSSTGRSWRVFIRDHSRREAPESTEMSPLHL</sequence>
<dbReference type="AlphaFoldDB" id="A0A8C6MFJ5"/>